<dbReference type="InterPro" id="IPR002168">
    <property type="entry name" value="Lipase_GDXG_HIS_AS"/>
</dbReference>
<keyword evidence="3" id="KW-0732">Signal</keyword>
<evidence type="ECO:0000313" key="5">
    <source>
        <dbReference type="EMBL" id="KAF9447130.1"/>
    </source>
</evidence>
<dbReference type="Proteomes" id="UP000807342">
    <property type="component" value="Unassembled WGS sequence"/>
</dbReference>
<gene>
    <name evidence="5" type="ORF">P691DRAFT_776355</name>
</gene>
<dbReference type="InterPro" id="IPR002018">
    <property type="entry name" value="CarbesteraseB"/>
</dbReference>
<sequence length="540" mass="58197">MRLSTTFALFLSLITTIYAIAPNATIDLGYAKYQGSLNNATGNLEFLGMRYAEAPTGALRWAAPQLPQATPGIQPANAFPNRCWQAGPGTQPVTPFPPGSSSPKQKRAVPDFSEDCLFLNVVTPASGAAGNLPVVVWIHGGGYVAGSASGFSGTDLYDGNDLVRQAGGGVVAVIIQYRLGVFGFLAGQKVHDGGALNAGLLDQQFALQWVQRHIKKFNGDPNKVTIWGESAGAGSVLQQLVANDGHTTPPLFRAAITSSTFLPSQYAFNDRIPEQLFSEVVQGTGCSSAVDTLACLRQVDVNAIKQVNTNINDSGFFGTFVFVPVVDGHLITERPTQLLRQGKVNGQALLSVTNTFEGAIFVNKSTAGTVETPTYLANLFPEFRDIDIIAGTAQYTNQGAPIDQAIAIMGESIFICPTYFLLRAFGNKGFKGEFAVPPGDHGQDVPFYFPSDTPPSFNNTVFINNFAQSFLNFAMSLDPNVKWDSTNTVPRWARWNEQGRNEMLFNKTDVDVPVFHSTATSATLLERCDFWESVSAFSAQ</sequence>
<evidence type="ECO:0000259" key="4">
    <source>
        <dbReference type="Pfam" id="PF00135"/>
    </source>
</evidence>
<dbReference type="SUPFAM" id="SSF53474">
    <property type="entry name" value="alpha/beta-Hydrolases"/>
    <property type="match status" value="1"/>
</dbReference>
<feature type="region of interest" description="Disordered" evidence="2">
    <location>
        <begin position="87"/>
        <end position="106"/>
    </location>
</feature>
<feature type="signal peptide" evidence="3">
    <location>
        <begin position="1"/>
        <end position="19"/>
    </location>
</feature>
<accession>A0A9P6C2X8</accession>
<dbReference type="PROSITE" id="PS01173">
    <property type="entry name" value="LIPASE_GDXG_HIS"/>
    <property type="match status" value="1"/>
</dbReference>
<dbReference type="PANTHER" id="PTHR11559">
    <property type="entry name" value="CARBOXYLESTERASE"/>
    <property type="match status" value="1"/>
</dbReference>
<dbReference type="Gene3D" id="3.40.50.1820">
    <property type="entry name" value="alpha/beta hydrolase"/>
    <property type="match status" value="1"/>
</dbReference>
<dbReference type="InterPro" id="IPR050309">
    <property type="entry name" value="Type-B_Carboxylest/Lipase"/>
</dbReference>
<organism evidence="5 6">
    <name type="scientific">Macrolepiota fuliginosa MF-IS2</name>
    <dbReference type="NCBI Taxonomy" id="1400762"/>
    <lineage>
        <taxon>Eukaryota</taxon>
        <taxon>Fungi</taxon>
        <taxon>Dikarya</taxon>
        <taxon>Basidiomycota</taxon>
        <taxon>Agaricomycotina</taxon>
        <taxon>Agaricomycetes</taxon>
        <taxon>Agaricomycetidae</taxon>
        <taxon>Agaricales</taxon>
        <taxon>Agaricineae</taxon>
        <taxon>Agaricaceae</taxon>
        <taxon>Macrolepiota</taxon>
    </lineage>
</organism>
<dbReference type="GO" id="GO:0016787">
    <property type="term" value="F:hydrolase activity"/>
    <property type="evidence" value="ECO:0007669"/>
    <property type="project" value="InterPro"/>
</dbReference>
<evidence type="ECO:0000256" key="1">
    <source>
        <dbReference type="ARBA" id="ARBA00010515"/>
    </source>
</evidence>
<protein>
    <submittedName>
        <fullName evidence="5">Alpha/beta-hydrolase</fullName>
    </submittedName>
</protein>
<dbReference type="OrthoDB" id="408631at2759"/>
<feature type="domain" description="Carboxylesterase type B" evidence="4">
    <location>
        <begin position="42"/>
        <end position="530"/>
    </location>
</feature>
<proteinExistence type="inferred from homology"/>
<comment type="caution">
    <text evidence="5">The sequence shown here is derived from an EMBL/GenBank/DDBJ whole genome shotgun (WGS) entry which is preliminary data.</text>
</comment>
<dbReference type="InterPro" id="IPR019819">
    <property type="entry name" value="Carboxylesterase_B_CS"/>
</dbReference>
<feature type="chain" id="PRO_5040372186" evidence="3">
    <location>
        <begin position="20"/>
        <end position="540"/>
    </location>
</feature>
<reference evidence="5" key="1">
    <citation type="submission" date="2020-11" db="EMBL/GenBank/DDBJ databases">
        <authorList>
            <consortium name="DOE Joint Genome Institute"/>
            <person name="Ahrendt S."/>
            <person name="Riley R."/>
            <person name="Andreopoulos W."/>
            <person name="Labutti K."/>
            <person name="Pangilinan J."/>
            <person name="Ruiz-Duenas F.J."/>
            <person name="Barrasa J.M."/>
            <person name="Sanchez-Garcia M."/>
            <person name="Camarero S."/>
            <person name="Miyauchi S."/>
            <person name="Serrano A."/>
            <person name="Linde D."/>
            <person name="Babiker R."/>
            <person name="Drula E."/>
            <person name="Ayuso-Fernandez I."/>
            <person name="Pacheco R."/>
            <person name="Padilla G."/>
            <person name="Ferreira P."/>
            <person name="Barriuso J."/>
            <person name="Kellner H."/>
            <person name="Castanera R."/>
            <person name="Alfaro M."/>
            <person name="Ramirez L."/>
            <person name="Pisabarro A.G."/>
            <person name="Kuo A."/>
            <person name="Tritt A."/>
            <person name="Lipzen A."/>
            <person name="He G."/>
            <person name="Yan M."/>
            <person name="Ng V."/>
            <person name="Cullen D."/>
            <person name="Martin F."/>
            <person name="Rosso M.-N."/>
            <person name="Henrissat B."/>
            <person name="Hibbett D."/>
            <person name="Martinez A.T."/>
            <person name="Grigoriev I.V."/>
        </authorList>
    </citation>
    <scope>NUCLEOTIDE SEQUENCE</scope>
    <source>
        <strain evidence="5">MF-IS2</strain>
    </source>
</reference>
<dbReference type="EMBL" id="MU151214">
    <property type="protein sequence ID" value="KAF9447130.1"/>
    <property type="molecule type" value="Genomic_DNA"/>
</dbReference>
<dbReference type="Pfam" id="PF00135">
    <property type="entry name" value="COesterase"/>
    <property type="match status" value="1"/>
</dbReference>
<evidence type="ECO:0000313" key="6">
    <source>
        <dbReference type="Proteomes" id="UP000807342"/>
    </source>
</evidence>
<evidence type="ECO:0000256" key="2">
    <source>
        <dbReference type="SAM" id="MobiDB-lite"/>
    </source>
</evidence>
<keyword evidence="6" id="KW-1185">Reference proteome</keyword>
<dbReference type="AlphaFoldDB" id="A0A9P6C2X8"/>
<name>A0A9P6C2X8_9AGAR</name>
<dbReference type="PROSITE" id="PS00941">
    <property type="entry name" value="CARBOXYLESTERASE_B_2"/>
    <property type="match status" value="1"/>
</dbReference>
<dbReference type="InterPro" id="IPR029058">
    <property type="entry name" value="AB_hydrolase_fold"/>
</dbReference>
<evidence type="ECO:0000256" key="3">
    <source>
        <dbReference type="SAM" id="SignalP"/>
    </source>
</evidence>
<comment type="similarity">
    <text evidence="1">Belongs to the 'GDXG' lipolytic enzyme family.</text>
</comment>